<accession>A0A9Q3J342</accession>
<evidence type="ECO:0000256" key="1">
    <source>
        <dbReference type="SAM" id="MobiDB-lite"/>
    </source>
</evidence>
<sequence length="278" mass="31866">MTKPLEGVYELLLTHQGISGSKEGTGNDPSFGRRTISINQLQTRSRNPKGKEQGTSEERESSQKQSRKGERKSPLAQTLPTGVQDYKIGAFIHGQCVQYGQNSYGSHILEKKEDEQELSTQIMDEMRYIQPIIDVKLNNFDKQLMKLTSNVNDLRNDERIITEWQRVTNARLESVSNKCERVESIYEVKNDELDNLSIKNINDQLTKLEQNVLAIALKRSRFATCLERSDNGRQKLKEEMMAQVNQIHKNYGPDSHMPRHSRPLAEGKRSVKESLTTF</sequence>
<comment type="caution">
    <text evidence="2">The sequence shown here is derived from an EMBL/GenBank/DDBJ whole genome shotgun (WGS) entry which is preliminary data.</text>
</comment>
<proteinExistence type="predicted"/>
<feature type="compositionally biased region" description="Basic and acidic residues" evidence="1">
    <location>
        <begin position="49"/>
        <end position="73"/>
    </location>
</feature>
<feature type="compositionally biased region" description="Polar residues" evidence="1">
    <location>
        <begin position="16"/>
        <end position="28"/>
    </location>
</feature>
<gene>
    <name evidence="2" type="ORF">O181_094366</name>
</gene>
<evidence type="ECO:0000313" key="3">
    <source>
        <dbReference type="Proteomes" id="UP000765509"/>
    </source>
</evidence>
<feature type="region of interest" description="Disordered" evidence="1">
    <location>
        <begin position="15"/>
        <end position="79"/>
    </location>
</feature>
<dbReference type="Proteomes" id="UP000765509">
    <property type="component" value="Unassembled WGS sequence"/>
</dbReference>
<feature type="compositionally biased region" description="Basic and acidic residues" evidence="1">
    <location>
        <begin position="263"/>
        <end position="272"/>
    </location>
</feature>
<evidence type="ECO:0000313" key="2">
    <source>
        <dbReference type="EMBL" id="MBW0554651.1"/>
    </source>
</evidence>
<reference evidence="2" key="1">
    <citation type="submission" date="2021-03" db="EMBL/GenBank/DDBJ databases">
        <title>Draft genome sequence of rust myrtle Austropuccinia psidii MF-1, a brazilian biotype.</title>
        <authorList>
            <person name="Quecine M.C."/>
            <person name="Pachon D.M.R."/>
            <person name="Bonatelli M.L."/>
            <person name="Correr F.H."/>
            <person name="Franceschini L.M."/>
            <person name="Leite T.F."/>
            <person name="Margarido G.R.A."/>
            <person name="Almeida C.A."/>
            <person name="Ferrarezi J.A."/>
            <person name="Labate C.A."/>
        </authorList>
    </citation>
    <scope>NUCLEOTIDE SEQUENCE</scope>
    <source>
        <strain evidence="2">MF-1</strain>
    </source>
</reference>
<dbReference type="EMBL" id="AVOT02061417">
    <property type="protein sequence ID" value="MBW0554651.1"/>
    <property type="molecule type" value="Genomic_DNA"/>
</dbReference>
<keyword evidence="3" id="KW-1185">Reference proteome</keyword>
<name>A0A9Q3J342_9BASI</name>
<dbReference type="AlphaFoldDB" id="A0A9Q3J342"/>
<feature type="region of interest" description="Disordered" evidence="1">
    <location>
        <begin position="250"/>
        <end position="278"/>
    </location>
</feature>
<protein>
    <submittedName>
        <fullName evidence="2">Uncharacterized protein</fullName>
    </submittedName>
</protein>
<feature type="compositionally biased region" description="Polar residues" evidence="1">
    <location>
        <begin position="36"/>
        <end position="45"/>
    </location>
</feature>
<organism evidence="2 3">
    <name type="scientific">Austropuccinia psidii MF-1</name>
    <dbReference type="NCBI Taxonomy" id="1389203"/>
    <lineage>
        <taxon>Eukaryota</taxon>
        <taxon>Fungi</taxon>
        <taxon>Dikarya</taxon>
        <taxon>Basidiomycota</taxon>
        <taxon>Pucciniomycotina</taxon>
        <taxon>Pucciniomycetes</taxon>
        <taxon>Pucciniales</taxon>
        <taxon>Sphaerophragmiaceae</taxon>
        <taxon>Austropuccinia</taxon>
    </lineage>
</organism>